<dbReference type="Gene3D" id="1.10.357.10">
    <property type="entry name" value="Tetracycline Repressor, domain 2"/>
    <property type="match status" value="1"/>
</dbReference>
<dbReference type="PRINTS" id="PR00455">
    <property type="entry name" value="HTHTETR"/>
</dbReference>
<dbReference type="PANTHER" id="PTHR30055">
    <property type="entry name" value="HTH-TYPE TRANSCRIPTIONAL REGULATOR RUTR"/>
    <property type="match status" value="1"/>
</dbReference>
<organism evidence="6 7">
    <name type="scientific">Nocardia vinacea</name>
    <dbReference type="NCBI Taxonomy" id="96468"/>
    <lineage>
        <taxon>Bacteria</taxon>
        <taxon>Bacillati</taxon>
        <taxon>Actinomycetota</taxon>
        <taxon>Actinomycetes</taxon>
        <taxon>Mycobacteriales</taxon>
        <taxon>Nocardiaceae</taxon>
        <taxon>Nocardia</taxon>
    </lineage>
</organism>
<evidence type="ECO:0000313" key="7">
    <source>
        <dbReference type="Proteomes" id="UP001432062"/>
    </source>
</evidence>
<gene>
    <name evidence="6" type="ORF">OG563_28800</name>
</gene>
<dbReference type="InterPro" id="IPR050109">
    <property type="entry name" value="HTH-type_TetR-like_transc_reg"/>
</dbReference>
<keyword evidence="2 4" id="KW-0238">DNA-binding</keyword>
<dbReference type="SUPFAM" id="SSF46689">
    <property type="entry name" value="Homeodomain-like"/>
    <property type="match status" value="1"/>
</dbReference>
<reference evidence="6" key="1">
    <citation type="submission" date="2022-10" db="EMBL/GenBank/DDBJ databases">
        <title>The complete genomes of actinobacterial strains from the NBC collection.</title>
        <authorList>
            <person name="Joergensen T.S."/>
            <person name="Alvarez Arevalo M."/>
            <person name="Sterndorff E.B."/>
            <person name="Faurdal D."/>
            <person name="Vuksanovic O."/>
            <person name="Mourched A.-S."/>
            <person name="Charusanti P."/>
            <person name="Shaw S."/>
            <person name="Blin K."/>
            <person name="Weber T."/>
        </authorList>
    </citation>
    <scope>NUCLEOTIDE SEQUENCE</scope>
    <source>
        <strain evidence="6">NBC_01482</strain>
    </source>
</reference>
<name>A0ABZ1YJJ6_9NOCA</name>
<dbReference type="RefSeq" id="WP_329405768.1">
    <property type="nucleotide sequence ID" value="NZ_CP109441.1"/>
</dbReference>
<accession>A0ABZ1YJJ6</accession>
<dbReference type="EMBL" id="CP109441">
    <property type="protein sequence ID" value="WUV43218.1"/>
    <property type="molecule type" value="Genomic_DNA"/>
</dbReference>
<dbReference type="PROSITE" id="PS50977">
    <property type="entry name" value="HTH_TETR_2"/>
    <property type="match status" value="1"/>
</dbReference>
<dbReference type="InterPro" id="IPR009057">
    <property type="entry name" value="Homeodomain-like_sf"/>
</dbReference>
<evidence type="ECO:0000313" key="6">
    <source>
        <dbReference type="EMBL" id="WUV43218.1"/>
    </source>
</evidence>
<dbReference type="PANTHER" id="PTHR30055:SF234">
    <property type="entry name" value="HTH-TYPE TRANSCRIPTIONAL REGULATOR BETI"/>
    <property type="match status" value="1"/>
</dbReference>
<dbReference type="Proteomes" id="UP001432062">
    <property type="component" value="Chromosome"/>
</dbReference>
<dbReference type="InterPro" id="IPR001647">
    <property type="entry name" value="HTH_TetR"/>
</dbReference>
<dbReference type="PROSITE" id="PS01081">
    <property type="entry name" value="HTH_TETR_1"/>
    <property type="match status" value="1"/>
</dbReference>
<proteinExistence type="predicted"/>
<feature type="DNA-binding region" description="H-T-H motif" evidence="4">
    <location>
        <begin position="30"/>
        <end position="49"/>
    </location>
</feature>
<dbReference type="InterPro" id="IPR023772">
    <property type="entry name" value="DNA-bd_HTH_TetR-type_CS"/>
</dbReference>
<protein>
    <submittedName>
        <fullName evidence="6">TetR/AcrR family transcriptional regulator</fullName>
    </submittedName>
</protein>
<keyword evidence="1" id="KW-0805">Transcription regulation</keyword>
<keyword evidence="3" id="KW-0804">Transcription</keyword>
<evidence type="ECO:0000256" key="3">
    <source>
        <dbReference type="ARBA" id="ARBA00023163"/>
    </source>
</evidence>
<sequence>MMVVNEQERDQAILDAAAELLLRLGYNKLTMGDVADAVALHRGLVYLRFKSKDELVEAVARRELDRYSQRWSEHLLADPRGGSVASVYRAMAGALQQLPLAAAIVARDEEIFGKYLRRPGNLFENMKDRGTQSFLQDMQQAGAVRREVDTRAMAFILDALTPALRLTFPHSGGQSADTGLPAAEEVVDALAELLELGLTPPTGADLAAGKAIMLDALATARAKFFA</sequence>
<evidence type="ECO:0000259" key="5">
    <source>
        <dbReference type="PROSITE" id="PS50977"/>
    </source>
</evidence>
<evidence type="ECO:0000256" key="4">
    <source>
        <dbReference type="PROSITE-ProRule" id="PRU00335"/>
    </source>
</evidence>
<evidence type="ECO:0000256" key="2">
    <source>
        <dbReference type="ARBA" id="ARBA00023125"/>
    </source>
</evidence>
<feature type="domain" description="HTH tetR-type" evidence="5">
    <location>
        <begin position="7"/>
        <end position="67"/>
    </location>
</feature>
<keyword evidence="7" id="KW-1185">Reference proteome</keyword>
<dbReference type="Pfam" id="PF00440">
    <property type="entry name" value="TetR_N"/>
    <property type="match status" value="1"/>
</dbReference>
<evidence type="ECO:0000256" key="1">
    <source>
        <dbReference type="ARBA" id="ARBA00023015"/>
    </source>
</evidence>